<feature type="transmembrane region" description="Helical" evidence="1">
    <location>
        <begin position="108"/>
        <end position="130"/>
    </location>
</feature>
<evidence type="ECO:0000313" key="2">
    <source>
        <dbReference type="EMBL" id="CAG6394392.1"/>
    </source>
</evidence>
<sequence>MQVRTAVWTARVLAAAGLAVDAYVHADLAQQYDAVNATISQGDLFRIEAAISALAALVVLVWRRLPGDAFAWLVAAGGFALLMIYRYVDVGKWGPFPDMYEPVWFTEKWVAAVAQLVTVVAAGGLMVVDLRDRLHRRHLR</sequence>
<dbReference type="AlphaFoldDB" id="A0A9W4DUX1"/>
<keyword evidence="1" id="KW-0472">Membrane</keyword>
<evidence type="ECO:0000313" key="3">
    <source>
        <dbReference type="Proteomes" id="UP001152519"/>
    </source>
</evidence>
<gene>
    <name evidence="2" type="ORF">SCOCK_260086</name>
</gene>
<organism evidence="2 3">
    <name type="scientific">Actinacidiphila cocklensis</name>
    <dbReference type="NCBI Taxonomy" id="887465"/>
    <lineage>
        <taxon>Bacteria</taxon>
        <taxon>Bacillati</taxon>
        <taxon>Actinomycetota</taxon>
        <taxon>Actinomycetes</taxon>
        <taxon>Kitasatosporales</taxon>
        <taxon>Streptomycetaceae</taxon>
        <taxon>Actinacidiphila</taxon>
    </lineage>
</organism>
<dbReference type="Proteomes" id="UP001152519">
    <property type="component" value="Unassembled WGS sequence"/>
</dbReference>
<feature type="transmembrane region" description="Helical" evidence="1">
    <location>
        <begin position="45"/>
        <end position="62"/>
    </location>
</feature>
<feature type="transmembrane region" description="Helical" evidence="1">
    <location>
        <begin position="69"/>
        <end position="88"/>
    </location>
</feature>
<accession>A0A9W4DUX1</accession>
<name>A0A9W4DUX1_9ACTN</name>
<keyword evidence="1" id="KW-0812">Transmembrane</keyword>
<reference evidence="2" key="1">
    <citation type="submission" date="2021-05" db="EMBL/GenBank/DDBJ databases">
        <authorList>
            <person name="Arsene-Ploetze F."/>
        </authorList>
    </citation>
    <scope>NUCLEOTIDE SEQUENCE</scope>
    <source>
        <strain evidence="2">DSM 42138</strain>
    </source>
</reference>
<proteinExistence type="predicted"/>
<protein>
    <submittedName>
        <fullName evidence="2">Uncharacterized protein</fullName>
    </submittedName>
</protein>
<keyword evidence="3" id="KW-1185">Reference proteome</keyword>
<dbReference type="RefSeq" id="WP_251490758.1">
    <property type="nucleotide sequence ID" value="NZ_CAJSLV010000055.1"/>
</dbReference>
<dbReference type="EMBL" id="CAJSLV010000055">
    <property type="protein sequence ID" value="CAG6394392.1"/>
    <property type="molecule type" value="Genomic_DNA"/>
</dbReference>
<comment type="caution">
    <text evidence="2">The sequence shown here is derived from an EMBL/GenBank/DDBJ whole genome shotgun (WGS) entry which is preliminary data.</text>
</comment>
<evidence type="ECO:0000256" key="1">
    <source>
        <dbReference type="SAM" id="Phobius"/>
    </source>
</evidence>
<keyword evidence="1" id="KW-1133">Transmembrane helix</keyword>